<comment type="caution">
    <text evidence="1">The sequence shown here is derived from an EMBL/GenBank/DDBJ whole genome shotgun (WGS) entry which is preliminary data.</text>
</comment>
<protein>
    <submittedName>
        <fullName evidence="1">DUF3977 family protein</fullName>
    </submittedName>
</protein>
<name>A0AAW6T0C1_9BACI</name>
<organism evidence="1 2">
    <name type="scientific">Heyndrickxia oleronia</name>
    <dbReference type="NCBI Taxonomy" id="38875"/>
    <lineage>
        <taxon>Bacteria</taxon>
        <taxon>Bacillati</taxon>
        <taxon>Bacillota</taxon>
        <taxon>Bacilli</taxon>
        <taxon>Bacillales</taxon>
        <taxon>Bacillaceae</taxon>
        <taxon>Heyndrickxia</taxon>
    </lineage>
</organism>
<dbReference type="Pfam" id="PF13122">
    <property type="entry name" value="DUF3977"/>
    <property type="match status" value="1"/>
</dbReference>
<sequence>MKYIEFGIGNKWFIRTETELADGTEYEERGITGPINFKSAYFRIWVSKTVCIIDTKEGFKKTIKSRRAFKFIFGICSH</sequence>
<dbReference type="InterPro" id="IPR025009">
    <property type="entry name" value="DUF3977"/>
</dbReference>
<gene>
    <name evidence="1" type="ORF">P5X88_15605</name>
</gene>
<evidence type="ECO:0000313" key="1">
    <source>
        <dbReference type="EMBL" id="MDH5162361.1"/>
    </source>
</evidence>
<dbReference type="Proteomes" id="UP001159179">
    <property type="component" value="Unassembled WGS sequence"/>
</dbReference>
<dbReference type="RefSeq" id="WP_251337562.1">
    <property type="nucleotide sequence ID" value="NZ_JAMATW010000001.1"/>
</dbReference>
<accession>A0AAW6T0C1</accession>
<reference evidence="1" key="1">
    <citation type="submission" date="2023-03" db="EMBL/GenBank/DDBJ databases">
        <title>Bacterial isolates from washroom surfaces on a university campus.</title>
        <authorList>
            <person name="Holman D.B."/>
            <person name="Gzyl K.E."/>
            <person name="Taheri A.E."/>
        </authorList>
    </citation>
    <scope>NUCLEOTIDE SEQUENCE</scope>
    <source>
        <strain evidence="1">RD03</strain>
    </source>
</reference>
<evidence type="ECO:0000313" key="2">
    <source>
        <dbReference type="Proteomes" id="UP001159179"/>
    </source>
</evidence>
<dbReference type="AlphaFoldDB" id="A0AAW6T0C1"/>
<dbReference type="EMBL" id="JAROYP010000009">
    <property type="protein sequence ID" value="MDH5162361.1"/>
    <property type="molecule type" value="Genomic_DNA"/>
</dbReference>
<proteinExistence type="predicted"/>